<gene>
    <name evidence="2" type="ORF">CR513_40138</name>
</gene>
<accession>A0A371FME2</accession>
<dbReference type="Pfam" id="PF14223">
    <property type="entry name" value="Retrotran_gag_2"/>
    <property type="match status" value="1"/>
</dbReference>
<organism evidence="2 3">
    <name type="scientific">Mucuna pruriens</name>
    <name type="common">Velvet bean</name>
    <name type="synonym">Dolichos pruriens</name>
    <dbReference type="NCBI Taxonomy" id="157652"/>
    <lineage>
        <taxon>Eukaryota</taxon>
        <taxon>Viridiplantae</taxon>
        <taxon>Streptophyta</taxon>
        <taxon>Embryophyta</taxon>
        <taxon>Tracheophyta</taxon>
        <taxon>Spermatophyta</taxon>
        <taxon>Magnoliopsida</taxon>
        <taxon>eudicotyledons</taxon>
        <taxon>Gunneridae</taxon>
        <taxon>Pentapetalae</taxon>
        <taxon>rosids</taxon>
        <taxon>fabids</taxon>
        <taxon>Fabales</taxon>
        <taxon>Fabaceae</taxon>
        <taxon>Papilionoideae</taxon>
        <taxon>50 kb inversion clade</taxon>
        <taxon>NPAAA clade</taxon>
        <taxon>indigoferoid/millettioid clade</taxon>
        <taxon>Phaseoleae</taxon>
        <taxon>Mucuna</taxon>
    </lineage>
</organism>
<dbReference type="Proteomes" id="UP000257109">
    <property type="component" value="Unassembled WGS sequence"/>
</dbReference>
<protein>
    <recommendedName>
        <fullName evidence="4">Retrotransposon gag domain-containing protein</fullName>
    </recommendedName>
</protein>
<name>A0A371FME2_MUCPR</name>
<proteinExistence type="predicted"/>
<dbReference type="AlphaFoldDB" id="A0A371FME2"/>
<reference evidence="2" key="1">
    <citation type="submission" date="2018-05" db="EMBL/GenBank/DDBJ databases">
        <title>Draft genome of Mucuna pruriens seed.</title>
        <authorList>
            <person name="Nnadi N.E."/>
            <person name="Vos R."/>
            <person name="Hasami M.H."/>
            <person name="Devisetty U.K."/>
            <person name="Aguiy J.C."/>
        </authorList>
    </citation>
    <scope>NUCLEOTIDE SEQUENCE [LARGE SCALE GENOMIC DNA]</scope>
    <source>
        <strain evidence="2">JCA_2017</strain>
    </source>
</reference>
<keyword evidence="3" id="KW-1185">Reference proteome</keyword>
<feature type="region of interest" description="Disordered" evidence="1">
    <location>
        <begin position="81"/>
        <end position="103"/>
    </location>
</feature>
<evidence type="ECO:0000313" key="3">
    <source>
        <dbReference type="Proteomes" id="UP000257109"/>
    </source>
</evidence>
<dbReference type="PANTHER" id="PTHR35317">
    <property type="entry name" value="OS04G0629600 PROTEIN"/>
    <property type="match status" value="1"/>
</dbReference>
<comment type="caution">
    <text evidence="2">The sequence shown here is derived from an EMBL/GenBank/DDBJ whole genome shotgun (WGS) entry which is preliminary data.</text>
</comment>
<feature type="non-terminal residue" evidence="2">
    <location>
        <position position="1"/>
    </location>
</feature>
<evidence type="ECO:0000256" key="1">
    <source>
        <dbReference type="SAM" id="MobiDB-lite"/>
    </source>
</evidence>
<dbReference type="EMBL" id="QJKJ01008538">
    <property type="protein sequence ID" value="RDX79441.1"/>
    <property type="molecule type" value="Genomic_DNA"/>
</dbReference>
<evidence type="ECO:0000313" key="2">
    <source>
        <dbReference type="EMBL" id="RDX79441.1"/>
    </source>
</evidence>
<dbReference type="PANTHER" id="PTHR35317:SF43">
    <property type="entry name" value="TRANSMEMBRANE PROTEIN"/>
    <property type="match status" value="1"/>
</dbReference>
<evidence type="ECO:0008006" key="4">
    <source>
        <dbReference type="Google" id="ProtNLM"/>
    </source>
</evidence>
<sequence>MSNLLAKLISMKYKGKGNIREYIMEVSNLAAKLKSLKLELDEDLIVHLVLISLPAYFEQFKVNRLQRDKTESTHFALTSQNKKRKNIKCVAKGSSKGKKPKKN</sequence>